<reference evidence="3" key="1">
    <citation type="journal article" date="2019" name="Int. J. Syst. Evol. Microbiol.">
        <title>The Global Catalogue of Microorganisms (GCM) 10K type strain sequencing project: providing services to taxonomists for standard genome sequencing and annotation.</title>
        <authorList>
            <consortium name="The Broad Institute Genomics Platform"/>
            <consortium name="The Broad Institute Genome Sequencing Center for Infectious Disease"/>
            <person name="Wu L."/>
            <person name="Ma J."/>
        </authorList>
    </citation>
    <scope>NUCLEOTIDE SEQUENCE [LARGE SCALE GENOMIC DNA]</scope>
    <source>
        <strain evidence="3">CCUG 54518</strain>
    </source>
</reference>
<dbReference type="InterPro" id="IPR046348">
    <property type="entry name" value="SIS_dom_sf"/>
</dbReference>
<dbReference type="Proteomes" id="UP001596495">
    <property type="component" value="Unassembled WGS sequence"/>
</dbReference>
<protein>
    <submittedName>
        <fullName evidence="2">SIS domain-containing protein</fullName>
    </submittedName>
</protein>
<keyword evidence="3" id="KW-1185">Reference proteome</keyword>
<dbReference type="SUPFAM" id="SSF53697">
    <property type="entry name" value="SIS domain"/>
    <property type="match status" value="1"/>
</dbReference>
<dbReference type="PANTHER" id="PTHR30390:SF6">
    <property type="entry name" value="DNAA INITIATOR-ASSOCIATING PROTEIN DIAA"/>
    <property type="match status" value="1"/>
</dbReference>
<dbReference type="RefSeq" id="WP_374639677.1">
    <property type="nucleotide sequence ID" value="NZ_JBHTBX010000008.1"/>
</dbReference>
<evidence type="ECO:0000313" key="3">
    <source>
        <dbReference type="Proteomes" id="UP001596495"/>
    </source>
</evidence>
<sequence length="206" mass="21386">MLLQRIQQQFIDSADLKYQCAQALAPVVEAATHAVLASVTGGGKVLACGNGASAAAAQHFAASFIGRHERERPELAALSLSADAAVLTGVANDFDPRAMFARQVRALGQAGDVLLALSTSGNSANVLAAVEAAHEREMTVVALTGGRGGRLAQQLRDTDVHVCVPSDVPARILEVHHLVLHSICDGVDAQLLGLPDSLTPETETPS</sequence>
<dbReference type="PROSITE" id="PS51464">
    <property type="entry name" value="SIS"/>
    <property type="match status" value="1"/>
</dbReference>
<dbReference type="InterPro" id="IPR050099">
    <property type="entry name" value="SIS_GmhA/DiaA_subfam"/>
</dbReference>
<feature type="domain" description="SIS" evidence="1">
    <location>
        <begin position="35"/>
        <end position="206"/>
    </location>
</feature>
<dbReference type="InterPro" id="IPR001347">
    <property type="entry name" value="SIS_dom"/>
</dbReference>
<comment type="caution">
    <text evidence="2">The sequence shown here is derived from an EMBL/GenBank/DDBJ whole genome shotgun (WGS) entry which is preliminary data.</text>
</comment>
<dbReference type="Gene3D" id="3.40.50.10490">
    <property type="entry name" value="Glucose-6-phosphate isomerase like protein, domain 1"/>
    <property type="match status" value="1"/>
</dbReference>
<dbReference type="EMBL" id="JBHTBX010000008">
    <property type="protein sequence ID" value="MFC7435497.1"/>
    <property type="molecule type" value="Genomic_DNA"/>
</dbReference>
<gene>
    <name evidence="2" type="ORF">ACFQNJ_13365</name>
</gene>
<accession>A0ABW2RBN9</accession>
<dbReference type="Pfam" id="PF13580">
    <property type="entry name" value="SIS_2"/>
    <property type="match status" value="1"/>
</dbReference>
<dbReference type="CDD" id="cd05006">
    <property type="entry name" value="SIS_GmhA"/>
    <property type="match status" value="1"/>
</dbReference>
<evidence type="ECO:0000313" key="2">
    <source>
        <dbReference type="EMBL" id="MFC7435497.1"/>
    </source>
</evidence>
<evidence type="ECO:0000259" key="1">
    <source>
        <dbReference type="PROSITE" id="PS51464"/>
    </source>
</evidence>
<dbReference type="InterPro" id="IPR035461">
    <property type="entry name" value="GmhA/DiaA"/>
</dbReference>
<organism evidence="2 3">
    <name type="scientific">Hydrogenophaga bisanensis</name>
    <dbReference type="NCBI Taxonomy" id="439611"/>
    <lineage>
        <taxon>Bacteria</taxon>
        <taxon>Pseudomonadati</taxon>
        <taxon>Pseudomonadota</taxon>
        <taxon>Betaproteobacteria</taxon>
        <taxon>Burkholderiales</taxon>
        <taxon>Comamonadaceae</taxon>
        <taxon>Hydrogenophaga</taxon>
    </lineage>
</organism>
<proteinExistence type="predicted"/>
<dbReference type="PANTHER" id="PTHR30390">
    <property type="entry name" value="SEDOHEPTULOSE 7-PHOSPHATE ISOMERASE / DNAA INITIATOR-ASSOCIATING FACTOR FOR REPLICATION INITIATION"/>
    <property type="match status" value="1"/>
</dbReference>
<name>A0ABW2RBN9_9BURK</name>